<dbReference type="HAMAP" id="MF_00211">
    <property type="entry name" value="TrpD"/>
    <property type="match status" value="1"/>
</dbReference>
<dbReference type="GO" id="GO:0000287">
    <property type="term" value="F:magnesium ion binding"/>
    <property type="evidence" value="ECO:0007669"/>
    <property type="project" value="UniProtKB-UniRule"/>
</dbReference>
<keyword evidence="2 9" id="KW-0028">Amino-acid biosynthesis</keyword>
<comment type="pathway">
    <text evidence="1 9">Amino-acid biosynthesis; L-tryptophan biosynthesis; L-tryptophan from chorismate: step 2/5.</text>
</comment>
<keyword evidence="5 9" id="KW-0822">Tryptophan biosynthesis</keyword>
<keyword evidence="4 9" id="KW-0808">Transferase</keyword>
<feature type="binding site" evidence="9">
    <location>
        <position position="81"/>
    </location>
    <ligand>
        <name>5-phospho-alpha-D-ribose 1-diphosphate</name>
        <dbReference type="ChEBI" id="CHEBI:58017"/>
    </ligand>
</feature>
<dbReference type="EC" id="2.4.2.18" evidence="9"/>
<comment type="subunit">
    <text evidence="9">Homodimer.</text>
</comment>
<evidence type="ECO:0000256" key="2">
    <source>
        <dbReference type="ARBA" id="ARBA00022605"/>
    </source>
</evidence>
<dbReference type="SUPFAM" id="SSF47648">
    <property type="entry name" value="Nucleoside phosphorylase/phosphoribosyltransferase N-terminal domain"/>
    <property type="match status" value="1"/>
</dbReference>
<feature type="binding site" evidence="9">
    <location>
        <begin position="109"/>
        <end position="117"/>
    </location>
    <ligand>
        <name>5-phospho-alpha-D-ribose 1-diphosphate</name>
        <dbReference type="ChEBI" id="CHEBI:58017"/>
    </ligand>
</feature>
<dbReference type="InterPro" id="IPR005940">
    <property type="entry name" value="Anthranilate_Pribosyl_Tfrase"/>
</dbReference>
<dbReference type="SUPFAM" id="SSF52418">
    <property type="entry name" value="Nucleoside phosphorylase/phosphoribosyltransferase catalytic domain"/>
    <property type="match status" value="1"/>
</dbReference>
<evidence type="ECO:0000256" key="7">
    <source>
        <dbReference type="ARBA" id="ARBA00052328"/>
    </source>
</evidence>
<dbReference type="UniPathway" id="UPA00035">
    <property type="reaction ID" value="UER00041"/>
</dbReference>
<feature type="binding site" evidence="9">
    <location>
        <position position="167"/>
    </location>
    <ligand>
        <name>anthranilate</name>
        <dbReference type="ChEBI" id="CHEBI:16567"/>
        <label>2</label>
    </ligand>
</feature>
<evidence type="ECO:0000256" key="4">
    <source>
        <dbReference type="ARBA" id="ARBA00022679"/>
    </source>
</evidence>
<evidence type="ECO:0000256" key="3">
    <source>
        <dbReference type="ARBA" id="ARBA00022676"/>
    </source>
</evidence>
<sequence>MTSFGTILKRVAAGEILDAETAAEAFHAILKGEAGDVQMGAFLAAIAVRKPAVDEVVGAVTAMRAAMTRVKAPADAMDLVGTGGDGLSTLNISSAASFVVAAAGVNVAKHGNRNMTSRSGAADVLEALGVKVEVTPEAATICIEETGLCFLFAQGFHPAMRYVTPVRRALGFRTIFNLIGPLSNPAGAKRQLLGVYARDLLEPVAKVLAAHGAEKAFVVHGAEGLDEISISGETYVTALENGETRSFVIVPEDAGLPRWPIEAVKGGDAPENAAALTRLLNGEKGAYRDIVLLNSAAALMVADKAGDLREGVDIAAKMIDSGAAKAVLQKLITVSNGCP</sequence>
<evidence type="ECO:0000313" key="12">
    <source>
        <dbReference type="EMBL" id="NIK89614.1"/>
    </source>
</evidence>
<dbReference type="Gene3D" id="1.20.970.10">
    <property type="entry name" value="Transferase, Pyrimidine Nucleoside Phosphorylase, Chain C"/>
    <property type="match status" value="1"/>
</dbReference>
<organism evidence="12 13">
    <name type="scientific">Rhizomicrobium palustre</name>
    <dbReference type="NCBI Taxonomy" id="189966"/>
    <lineage>
        <taxon>Bacteria</taxon>
        <taxon>Pseudomonadati</taxon>
        <taxon>Pseudomonadota</taxon>
        <taxon>Alphaproteobacteria</taxon>
        <taxon>Micropepsales</taxon>
        <taxon>Micropepsaceae</taxon>
        <taxon>Rhizomicrobium</taxon>
    </lineage>
</organism>
<dbReference type="RefSeq" id="WP_167083686.1">
    <property type="nucleotide sequence ID" value="NZ_BAAADC010000001.1"/>
</dbReference>
<feature type="binding site" evidence="9">
    <location>
        <position position="121"/>
    </location>
    <ligand>
        <name>5-phospho-alpha-D-ribose 1-diphosphate</name>
        <dbReference type="ChEBI" id="CHEBI:58017"/>
    </ligand>
</feature>
<dbReference type="PANTHER" id="PTHR43285:SF2">
    <property type="entry name" value="ANTHRANILATE PHOSPHORIBOSYLTRANSFERASE"/>
    <property type="match status" value="1"/>
</dbReference>
<feature type="binding site" evidence="9">
    <location>
        <begin position="91"/>
        <end position="94"/>
    </location>
    <ligand>
        <name>5-phospho-alpha-D-ribose 1-diphosphate</name>
        <dbReference type="ChEBI" id="CHEBI:58017"/>
    </ligand>
</feature>
<protein>
    <recommendedName>
        <fullName evidence="9">Anthranilate phosphoribosyltransferase</fullName>
        <ecNumber evidence="9">2.4.2.18</ecNumber>
    </recommendedName>
</protein>
<feature type="binding site" evidence="9">
    <location>
        <position position="81"/>
    </location>
    <ligand>
        <name>anthranilate</name>
        <dbReference type="ChEBI" id="CHEBI:16567"/>
        <label>1</label>
    </ligand>
</feature>
<dbReference type="FunFam" id="3.40.1030.10:FF:000002">
    <property type="entry name" value="Anthranilate phosphoribosyltransferase"/>
    <property type="match status" value="1"/>
</dbReference>
<feature type="domain" description="Glycosyl transferase family 3" evidence="10">
    <location>
        <begin position="75"/>
        <end position="324"/>
    </location>
</feature>
<feature type="binding site" evidence="9">
    <location>
        <position position="227"/>
    </location>
    <ligand>
        <name>Mg(2+)</name>
        <dbReference type="ChEBI" id="CHEBI:18420"/>
        <label>1</label>
    </ligand>
</feature>
<evidence type="ECO:0000259" key="10">
    <source>
        <dbReference type="Pfam" id="PF00591"/>
    </source>
</evidence>
<evidence type="ECO:0000256" key="8">
    <source>
        <dbReference type="ARBA" id="ARBA00061188"/>
    </source>
</evidence>
<feature type="binding site" evidence="9">
    <location>
        <position position="227"/>
    </location>
    <ligand>
        <name>Mg(2+)</name>
        <dbReference type="ChEBI" id="CHEBI:18420"/>
        <label>2</label>
    </ligand>
</feature>
<comment type="caution">
    <text evidence="9">Lacks conserved residue(s) required for the propagation of feature annotation.</text>
</comment>
<feature type="domain" description="Glycosyl transferase family 3 N-terminal" evidence="11">
    <location>
        <begin position="7"/>
        <end position="66"/>
    </location>
</feature>
<dbReference type="GO" id="GO:0000162">
    <property type="term" value="P:L-tryptophan biosynthetic process"/>
    <property type="evidence" value="ECO:0007669"/>
    <property type="project" value="UniProtKB-UniRule"/>
</dbReference>
<evidence type="ECO:0000256" key="5">
    <source>
        <dbReference type="ARBA" id="ARBA00022822"/>
    </source>
</evidence>
<dbReference type="EMBL" id="JAASRM010000001">
    <property type="protein sequence ID" value="NIK89614.1"/>
    <property type="molecule type" value="Genomic_DNA"/>
</dbReference>
<dbReference type="Pfam" id="PF00591">
    <property type="entry name" value="Glycos_transf_3"/>
    <property type="match status" value="1"/>
</dbReference>
<feature type="binding site" evidence="9">
    <location>
        <begin position="84"/>
        <end position="85"/>
    </location>
    <ligand>
        <name>5-phospho-alpha-D-ribose 1-diphosphate</name>
        <dbReference type="ChEBI" id="CHEBI:58017"/>
    </ligand>
</feature>
<evidence type="ECO:0000256" key="9">
    <source>
        <dbReference type="HAMAP-Rule" id="MF_00211"/>
    </source>
</evidence>
<feature type="binding site" evidence="9">
    <location>
        <position position="93"/>
    </location>
    <ligand>
        <name>Mg(2+)</name>
        <dbReference type="ChEBI" id="CHEBI:18420"/>
        <label>1</label>
    </ligand>
</feature>
<comment type="similarity">
    <text evidence="8">In the C-terminal section; belongs to the anthranilate phosphoribosyltransferase family.</text>
</comment>
<feature type="binding site" evidence="9">
    <location>
        <position position="226"/>
    </location>
    <ligand>
        <name>Mg(2+)</name>
        <dbReference type="ChEBI" id="CHEBI:18420"/>
        <label>2</label>
    </ligand>
</feature>
<comment type="cofactor">
    <cofactor evidence="9">
        <name>Mg(2+)</name>
        <dbReference type="ChEBI" id="CHEBI:18420"/>
    </cofactor>
    <text evidence="9">Binds 2 magnesium ions per monomer.</text>
</comment>
<evidence type="ECO:0000313" key="13">
    <source>
        <dbReference type="Proteomes" id="UP000570514"/>
    </source>
</evidence>
<dbReference type="PANTHER" id="PTHR43285">
    <property type="entry name" value="ANTHRANILATE PHOSPHORIBOSYLTRANSFERASE"/>
    <property type="match status" value="1"/>
</dbReference>
<keyword evidence="3 9" id="KW-0328">Glycosyltransferase</keyword>
<reference evidence="12 13" key="1">
    <citation type="submission" date="2020-03" db="EMBL/GenBank/DDBJ databases">
        <title>Genomic Encyclopedia of Type Strains, Phase IV (KMG-IV): sequencing the most valuable type-strain genomes for metagenomic binning, comparative biology and taxonomic classification.</title>
        <authorList>
            <person name="Goeker M."/>
        </authorList>
    </citation>
    <scope>NUCLEOTIDE SEQUENCE [LARGE SCALE GENOMIC DNA]</scope>
    <source>
        <strain evidence="12 13">DSM 19867</strain>
    </source>
</reference>
<keyword evidence="6 9" id="KW-0057">Aromatic amino acid biosynthesis</keyword>
<dbReference type="Pfam" id="PF02885">
    <property type="entry name" value="Glycos_trans_3N"/>
    <property type="match status" value="1"/>
</dbReference>
<comment type="function">
    <text evidence="9">Catalyzes the transfer of the phosphoribosyl group of 5-phosphorylribose-1-pyrophosphate (PRPP) to anthranilate to yield N-(5'-phosphoribosyl)-anthranilate (PRA).</text>
</comment>
<evidence type="ECO:0000256" key="6">
    <source>
        <dbReference type="ARBA" id="ARBA00023141"/>
    </source>
</evidence>
<keyword evidence="9" id="KW-0460">Magnesium</keyword>
<name>A0A846N0X8_9PROT</name>
<dbReference type="GO" id="GO:0004048">
    <property type="term" value="F:anthranilate phosphoribosyltransferase activity"/>
    <property type="evidence" value="ECO:0007669"/>
    <property type="project" value="UniProtKB-UniRule"/>
</dbReference>
<feature type="binding site" evidence="9">
    <location>
        <position position="89"/>
    </location>
    <ligand>
        <name>5-phospho-alpha-D-ribose 1-diphosphate</name>
        <dbReference type="ChEBI" id="CHEBI:58017"/>
    </ligand>
</feature>
<gene>
    <name evidence="9" type="primary">trpD</name>
    <name evidence="12" type="ORF">FHS83_002932</name>
</gene>
<accession>A0A846N0X8</accession>
<dbReference type="GO" id="GO:0005829">
    <property type="term" value="C:cytosol"/>
    <property type="evidence" value="ECO:0007669"/>
    <property type="project" value="TreeGrafter"/>
</dbReference>
<feature type="binding site" evidence="9">
    <location>
        <position position="112"/>
    </location>
    <ligand>
        <name>anthranilate</name>
        <dbReference type="ChEBI" id="CHEBI:16567"/>
        <label>1</label>
    </ligand>
</feature>
<evidence type="ECO:0000256" key="1">
    <source>
        <dbReference type="ARBA" id="ARBA00004907"/>
    </source>
</evidence>
<dbReference type="InterPro" id="IPR000312">
    <property type="entry name" value="Glycosyl_Trfase_fam3"/>
</dbReference>
<proteinExistence type="inferred from homology"/>
<dbReference type="InterPro" id="IPR017459">
    <property type="entry name" value="Glycosyl_Trfase_fam3_N_dom"/>
</dbReference>
<evidence type="ECO:0000259" key="11">
    <source>
        <dbReference type="Pfam" id="PF02885"/>
    </source>
</evidence>
<comment type="catalytic activity">
    <reaction evidence="7 9">
        <text>N-(5-phospho-beta-D-ribosyl)anthranilate + diphosphate = 5-phospho-alpha-D-ribose 1-diphosphate + anthranilate</text>
        <dbReference type="Rhea" id="RHEA:11768"/>
        <dbReference type="ChEBI" id="CHEBI:16567"/>
        <dbReference type="ChEBI" id="CHEBI:18277"/>
        <dbReference type="ChEBI" id="CHEBI:33019"/>
        <dbReference type="ChEBI" id="CHEBI:58017"/>
        <dbReference type="EC" id="2.4.2.18"/>
    </reaction>
</comment>
<dbReference type="InterPro" id="IPR036320">
    <property type="entry name" value="Glycosyl_Trfase_fam3_N_dom_sf"/>
</dbReference>
<comment type="caution">
    <text evidence="12">The sequence shown here is derived from an EMBL/GenBank/DDBJ whole genome shotgun (WGS) entry which is preliminary data.</text>
</comment>
<dbReference type="Gene3D" id="3.40.1030.10">
    <property type="entry name" value="Nucleoside phosphorylase/phosphoribosyltransferase catalytic domain"/>
    <property type="match status" value="1"/>
</dbReference>
<comment type="similarity">
    <text evidence="9">Belongs to the anthranilate phosphoribosyltransferase family.</text>
</comment>
<keyword evidence="9" id="KW-0479">Metal-binding</keyword>
<keyword evidence="13" id="KW-1185">Reference proteome</keyword>
<dbReference type="NCBIfam" id="TIGR01245">
    <property type="entry name" value="trpD"/>
    <property type="match status" value="1"/>
</dbReference>
<dbReference type="Proteomes" id="UP000570514">
    <property type="component" value="Unassembled WGS sequence"/>
</dbReference>
<dbReference type="AlphaFoldDB" id="A0A846N0X8"/>
<dbReference type="InterPro" id="IPR035902">
    <property type="entry name" value="Nuc_phospho_transferase"/>
</dbReference>